<evidence type="ECO:0000313" key="1">
    <source>
        <dbReference type="EMBL" id="PFH49080.1"/>
    </source>
</evidence>
<name>A0A2A9NMX6_9AGAR</name>
<dbReference type="EMBL" id="KZ302040">
    <property type="protein sequence ID" value="PFH49080.1"/>
    <property type="molecule type" value="Genomic_DNA"/>
</dbReference>
<reference evidence="1 2" key="1">
    <citation type="submission" date="2014-02" db="EMBL/GenBank/DDBJ databases">
        <title>Transposable element dynamics among asymbiotic and ectomycorrhizal Amanita fungi.</title>
        <authorList>
            <consortium name="DOE Joint Genome Institute"/>
            <person name="Hess J."/>
            <person name="Skrede I."/>
            <person name="Wolfe B."/>
            <person name="LaButti K."/>
            <person name="Ohm R.A."/>
            <person name="Grigoriev I.V."/>
            <person name="Pringle A."/>
        </authorList>
    </citation>
    <scope>NUCLEOTIDE SEQUENCE [LARGE SCALE GENOMIC DNA]</scope>
    <source>
        <strain evidence="1 2">SKay4041</strain>
    </source>
</reference>
<protein>
    <submittedName>
        <fullName evidence="1">Uncharacterized protein</fullName>
    </submittedName>
</protein>
<gene>
    <name evidence="1" type="ORF">AMATHDRAFT_49004</name>
</gene>
<organism evidence="1 2">
    <name type="scientific">Amanita thiersii Skay4041</name>
    <dbReference type="NCBI Taxonomy" id="703135"/>
    <lineage>
        <taxon>Eukaryota</taxon>
        <taxon>Fungi</taxon>
        <taxon>Dikarya</taxon>
        <taxon>Basidiomycota</taxon>
        <taxon>Agaricomycotina</taxon>
        <taxon>Agaricomycetes</taxon>
        <taxon>Agaricomycetidae</taxon>
        <taxon>Agaricales</taxon>
        <taxon>Pluteineae</taxon>
        <taxon>Amanitaceae</taxon>
        <taxon>Amanita</taxon>
    </lineage>
</organism>
<dbReference type="AlphaFoldDB" id="A0A2A9NMX6"/>
<sequence length="103" mass="11627">MERTFCPIGTYIKSRRRKNSTFNDCPFGLGVCKRITTTDALCLAEHTAIRTHRESFTGSTLLWPSHRHETKEALARDQTMKASVSERSGRLIAIGADYSIHNT</sequence>
<proteinExistence type="predicted"/>
<dbReference type="Proteomes" id="UP000242287">
    <property type="component" value="Unassembled WGS sequence"/>
</dbReference>
<keyword evidence="2" id="KW-1185">Reference proteome</keyword>
<accession>A0A2A9NMX6</accession>
<evidence type="ECO:0000313" key="2">
    <source>
        <dbReference type="Proteomes" id="UP000242287"/>
    </source>
</evidence>